<dbReference type="AlphaFoldDB" id="A0A433V3K2"/>
<dbReference type="EMBL" id="RSCL01000023">
    <property type="protein sequence ID" value="RUT00660.1"/>
    <property type="molecule type" value="Genomic_DNA"/>
</dbReference>
<reference evidence="1" key="2">
    <citation type="journal article" date="2019" name="Genome Biol. Evol.">
        <title>Day and night: Metabolic profiles and evolutionary relationships of six axenic non-marine cyanobacteria.</title>
        <authorList>
            <person name="Will S.E."/>
            <person name="Henke P."/>
            <person name="Boedeker C."/>
            <person name="Huang S."/>
            <person name="Brinkmann H."/>
            <person name="Rohde M."/>
            <person name="Jarek M."/>
            <person name="Friedl T."/>
            <person name="Seufert S."/>
            <person name="Schumacher M."/>
            <person name="Overmann J."/>
            <person name="Neumann-Schaal M."/>
            <person name="Petersen J."/>
        </authorList>
    </citation>
    <scope>NUCLEOTIDE SEQUENCE [LARGE SCALE GENOMIC DNA]</scope>
    <source>
        <strain evidence="1">PCC 7102</strain>
    </source>
</reference>
<accession>A0A433V3K2</accession>
<gene>
    <name evidence="1" type="ORF">DSM106972_074310</name>
</gene>
<sequence>MIFDSKTLQLVREEQGNFTFPYTTIQLHLHGVEIRQVWIDGKESNYQGNLLQCNYFQEIRVQGDFDSIKPQNQILANH</sequence>
<dbReference type="OrthoDB" id="517766at2"/>
<name>A0A433V3K2_9CYAN</name>
<organism evidence="1 2">
    <name type="scientific">Dulcicalothrix desertica PCC 7102</name>
    <dbReference type="NCBI Taxonomy" id="232991"/>
    <lineage>
        <taxon>Bacteria</taxon>
        <taxon>Bacillati</taxon>
        <taxon>Cyanobacteriota</taxon>
        <taxon>Cyanophyceae</taxon>
        <taxon>Nostocales</taxon>
        <taxon>Calotrichaceae</taxon>
        <taxon>Dulcicalothrix</taxon>
    </lineage>
</organism>
<comment type="caution">
    <text evidence="1">The sequence shown here is derived from an EMBL/GenBank/DDBJ whole genome shotgun (WGS) entry which is preliminary data.</text>
</comment>
<evidence type="ECO:0000313" key="1">
    <source>
        <dbReference type="EMBL" id="RUT00660.1"/>
    </source>
</evidence>
<proteinExistence type="predicted"/>
<reference evidence="1" key="1">
    <citation type="submission" date="2018-12" db="EMBL/GenBank/DDBJ databases">
        <authorList>
            <person name="Will S."/>
            <person name="Neumann-Schaal M."/>
            <person name="Henke P."/>
        </authorList>
    </citation>
    <scope>NUCLEOTIDE SEQUENCE</scope>
    <source>
        <strain evidence="1">PCC 7102</strain>
    </source>
</reference>
<evidence type="ECO:0000313" key="2">
    <source>
        <dbReference type="Proteomes" id="UP000271624"/>
    </source>
</evidence>
<keyword evidence="2" id="KW-1185">Reference proteome</keyword>
<dbReference type="Proteomes" id="UP000271624">
    <property type="component" value="Unassembled WGS sequence"/>
</dbReference>
<protein>
    <submittedName>
        <fullName evidence="1">Uncharacterized protein</fullName>
    </submittedName>
</protein>